<keyword evidence="4" id="KW-0378">Hydrolase</keyword>
<dbReference type="RefSeq" id="WP_252111664.1">
    <property type="nucleotide sequence ID" value="NZ_JAMSHT010000001.1"/>
</dbReference>
<keyword evidence="5" id="KW-0460">Magnesium</keyword>
<dbReference type="PANTHER" id="PTHR12992:SF11">
    <property type="entry name" value="MITOCHONDRIAL COENZYME A DIPHOSPHATASE NUDT8"/>
    <property type="match status" value="1"/>
</dbReference>
<dbReference type="GO" id="GO:0046872">
    <property type="term" value="F:metal ion binding"/>
    <property type="evidence" value="ECO:0007669"/>
    <property type="project" value="UniProtKB-KW"/>
</dbReference>
<dbReference type="Proteomes" id="UP001155128">
    <property type="component" value="Unassembled WGS sequence"/>
</dbReference>
<dbReference type="InterPro" id="IPR000086">
    <property type="entry name" value="NUDIX_hydrolase_dom"/>
</dbReference>
<evidence type="ECO:0000256" key="4">
    <source>
        <dbReference type="ARBA" id="ARBA00022801"/>
    </source>
</evidence>
<gene>
    <name evidence="8" type="ORF">NDO55_01280</name>
</gene>
<keyword evidence="6" id="KW-0464">Manganese</keyword>
<evidence type="ECO:0000313" key="9">
    <source>
        <dbReference type="Proteomes" id="UP001155128"/>
    </source>
</evidence>
<dbReference type="PANTHER" id="PTHR12992">
    <property type="entry name" value="NUDIX HYDROLASE"/>
    <property type="match status" value="1"/>
</dbReference>
<evidence type="ECO:0000256" key="2">
    <source>
        <dbReference type="ARBA" id="ARBA00001946"/>
    </source>
</evidence>
<dbReference type="Gene3D" id="3.90.79.10">
    <property type="entry name" value="Nucleoside Triphosphate Pyrophosphohydrolase"/>
    <property type="match status" value="1"/>
</dbReference>
<dbReference type="AlphaFoldDB" id="A0A9X2J1X8"/>
<keyword evidence="9" id="KW-1185">Reference proteome</keyword>
<evidence type="ECO:0000256" key="3">
    <source>
        <dbReference type="ARBA" id="ARBA00022723"/>
    </source>
</evidence>
<dbReference type="EMBL" id="JAMSHT010000001">
    <property type="protein sequence ID" value="MCM8556450.1"/>
    <property type="molecule type" value="Genomic_DNA"/>
</dbReference>
<protein>
    <submittedName>
        <fullName evidence="8">CoA pyrophosphatase</fullName>
    </submittedName>
</protein>
<evidence type="ECO:0000256" key="5">
    <source>
        <dbReference type="ARBA" id="ARBA00022842"/>
    </source>
</evidence>
<dbReference type="Pfam" id="PF00293">
    <property type="entry name" value="NUDIX"/>
    <property type="match status" value="1"/>
</dbReference>
<dbReference type="CDD" id="cd03426">
    <property type="entry name" value="NUDIX_CoAse_Nudt7"/>
    <property type="match status" value="1"/>
</dbReference>
<evidence type="ECO:0000256" key="1">
    <source>
        <dbReference type="ARBA" id="ARBA00001936"/>
    </source>
</evidence>
<organism evidence="8 9">
    <name type="scientific">Sphingomicrobium sediminis</name>
    <dbReference type="NCBI Taxonomy" id="2950949"/>
    <lineage>
        <taxon>Bacteria</taxon>
        <taxon>Pseudomonadati</taxon>
        <taxon>Pseudomonadota</taxon>
        <taxon>Alphaproteobacteria</taxon>
        <taxon>Sphingomonadales</taxon>
        <taxon>Sphingomonadaceae</taxon>
        <taxon>Sphingomicrobium</taxon>
    </lineage>
</organism>
<dbReference type="GO" id="GO:0010945">
    <property type="term" value="F:coenzyme A diphosphatase activity"/>
    <property type="evidence" value="ECO:0007669"/>
    <property type="project" value="InterPro"/>
</dbReference>
<comment type="caution">
    <text evidence="8">The sequence shown here is derived from an EMBL/GenBank/DDBJ whole genome shotgun (WGS) entry which is preliminary data.</text>
</comment>
<dbReference type="InterPro" id="IPR015797">
    <property type="entry name" value="NUDIX_hydrolase-like_dom_sf"/>
</dbReference>
<dbReference type="SUPFAM" id="SSF55811">
    <property type="entry name" value="Nudix"/>
    <property type="match status" value="1"/>
</dbReference>
<comment type="cofactor">
    <cofactor evidence="2">
        <name>Mg(2+)</name>
        <dbReference type="ChEBI" id="CHEBI:18420"/>
    </cofactor>
</comment>
<reference evidence="8" key="1">
    <citation type="submission" date="2022-06" db="EMBL/GenBank/DDBJ databases">
        <title>Sphingomicrobium sedimins sp. nov., a marine bacterium isolated from tidal flat.</title>
        <authorList>
            <person name="Kim C.-H."/>
            <person name="Yoo Y."/>
            <person name="Kim J.-J."/>
        </authorList>
    </citation>
    <scope>NUCLEOTIDE SEQUENCE</scope>
    <source>
        <strain evidence="8">GRR-S6-50</strain>
    </source>
</reference>
<evidence type="ECO:0000256" key="6">
    <source>
        <dbReference type="ARBA" id="ARBA00023211"/>
    </source>
</evidence>
<evidence type="ECO:0000313" key="8">
    <source>
        <dbReference type="EMBL" id="MCM8556450.1"/>
    </source>
</evidence>
<dbReference type="NCBIfam" id="NF007980">
    <property type="entry name" value="PRK10707.1"/>
    <property type="match status" value="1"/>
</dbReference>
<proteinExistence type="predicted"/>
<feature type="domain" description="Nudix hydrolase" evidence="7">
    <location>
        <begin position="32"/>
        <end position="167"/>
    </location>
</feature>
<accession>A0A9X2J1X8</accession>
<dbReference type="InterPro" id="IPR045121">
    <property type="entry name" value="CoAse"/>
</dbReference>
<name>A0A9X2J1X8_9SPHN</name>
<dbReference type="PROSITE" id="PS51462">
    <property type="entry name" value="NUDIX"/>
    <property type="match status" value="1"/>
</dbReference>
<comment type="cofactor">
    <cofactor evidence="1">
        <name>Mn(2+)</name>
        <dbReference type="ChEBI" id="CHEBI:29035"/>
    </cofactor>
</comment>
<sequence length="197" mass="22062">MPLYDRLRAALDRPTGRALLHGDLDPDETPDATPAAVLVPITYRHVDTVPGPGFILTKRNANMRNHAGQVSFPGGRIDSGETAVEAALREAEEEIALPRDKVKLVGAMDPYVTGTGFHVLPVIGLVEPDLPLVANEAEVDHWFEVPMGHLLDPKHHREEEVLYKGRQRRYWRIDYQDYDIWGATAAMIVNLSRRLNT</sequence>
<evidence type="ECO:0000259" key="7">
    <source>
        <dbReference type="PROSITE" id="PS51462"/>
    </source>
</evidence>
<keyword evidence="3" id="KW-0479">Metal-binding</keyword>